<dbReference type="GeneID" id="36580151"/>
<accession>A0A2J6THX1</accession>
<proteinExistence type="predicted"/>
<gene>
    <name evidence="3" type="ORF">K444DRAFT_346017</name>
</gene>
<feature type="signal peptide" evidence="2">
    <location>
        <begin position="1"/>
        <end position="18"/>
    </location>
</feature>
<evidence type="ECO:0008006" key="5">
    <source>
        <dbReference type="Google" id="ProtNLM"/>
    </source>
</evidence>
<dbReference type="STRING" id="1095630.A0A2J6THX1"/>
<dbReference type="EMBL" id="KZ613783">
    <property type="protein sequence ID" value="PMD62604.1"/>
    <property type="molecule type" value="Genomic_DNA"/>
</dbReference>
<evidence type="ECO:0000256" key="1">
    <source>
        <dbReference type="SAM" id="MobiDB-lite"/>
    </source>
</evidence>
<feature type="compositionally biased region" description="Pro residues" evidence="1">
    <location>
        <begin position="144"/>
        <end position="156"/>
    </location>
</feature>
<protein>
    <recommendedName>
        <fullName evidence="5">Carbohydrate-binding module family 18 protein</fullName>
    </recommendedName>
</protein>
<dbReference type="RefSeq" id="XP_024739508.1">
    <property type="nucleotide sequence ID" value="XM_024872070.1"/>
</dbReference>
<dbReference type="Proteomes" id="UP000235371">
    <property type="component" value="Unassembled WGS sequence"/>
</dbReference>
<evidence type="ECO:0000256" key="2">
    <source>
        <dbReference type="SAM" id="SignalP"/>
    </source>
</evidence>
<organism evidence="3 4">
    <name type="scientific">Hyaloscypha bicolor E</name>
    <dbReference type="NCBI Taxonomy" id="1095630"/>
    <lineage>
        <taxon>Eukaryota</taxon>
        <taxon>Fungi</taxon>
        <taxon>Dikarya</taxon>
        <taxon>Ascomycota</taxon>
        <taxon>Pezizomycotina</taxon>
        <taxon>Leotiomycetes</taxon>
        <taxon>Helotiales</taxon>
        <taxon>Hyaloscyphaceae</taxon>
        <taxon>Hyaloscypha</taxon>
        <taxon>Hyaloscypha bicolor</taxon>
    </lineage>
</organism>
<keyword evidence="4" id="KW-1185">Reference proteome</keyword>
<dbReference type="InParanoid" id="A0A2J6THX1"/>
<feature type="compositionally biased region" description="Low complexity" evidence="1">
    <location>
        <begin position="120"/>
        <end position="143"/>
    </location>
</feature>
<reference evidence="3 4" key="1">
    <citation type="submission" date="2016-04" db="EMBL/GenBank/DDBJ databases">
        <title>A degradative enzymes factory behind the ericoid mycorrhizal symbiosis.</title>
        <authorList>
            <consortium name="DOE Joint Genome Institute"/>
            <person name="Martino E."/>
            <person name="Morin E."/>
            <person name="Grelet G."/>
            <person name="Kuo A."/>
            <person name="Kohler A."/>
            <person name="Daghino S."/>
            <person name="Barry K."/>
            <person name="Choi C."/>
            <person name="Cichocki N."/>
            <person name="Clum A."/>
            <person name="Copeland A."/>
            <person name="Hainaut M."/>
            <person name="Haridas S."/>
            <person name="Labutti K."/>
            <person name="Lindquist E."/>
            <person name="Lipzen A."/>
            <person name="Khouja H.-R."/>
            <person name="Murat C."/>
            <person name="Ohm R."/>
            <person name="Olson A."/>
            <person name="Spatafora J."/>
            <person name="Veneault-Fourrey C."/>
            <person name="Henrissat B."/>
            <person name="Grigoriev I."/>
            <person name="Martin F."/>
            <person name="Perotto S."/>
        </authorList>
    </citation>
    <scope>NUCLEOTIDE SEQUENCE [LARGE SCALE GENOMIC DNA]</scope>
    <source>
        <strain evidence="3 4">E</strain>
    </source>
</reference>
<evidence type="ECO:0000313" key="4">
    <source>
        <dbReference type="Proteomes" id="UP000235371"/>
    </source>
</evidence>
<feature type="chain" id="PRO_5014451122" description="Carbohydrate-binding module family 18 protein" evidence="2">
    <location>
        <begin position="19"/>
        <end position="227"/>
    </location>
</feature>
<sequence length="227" mass="22825">MHLFSVSILLGSACSVLAELSAGQRISLTALKSIVERQIQLCTPVPPPYTCEHSCGPGNIECISFPTCYNPSAGETCCSNGDYCPKGYFCTNAGCCPNGSSLAECGAAFTLSIIPPPTGSPSSPSPSSTSSAVTTSSSSSSNLTPPPSSTPTPTTPASPTTPSASESPSPTKASPTTTPKIATPSSNSTSTSTPAVSTVQPGAAGKTFSFNVIHVALGWFGVLILVL</sequence>
<keyword evidence="2" id="KW-0732">Signal</keyword>
<dbReference type="AlphaFoldDB" id="A0A2J6THX1"/>
<name>A0A2J6THX1_9HELO</name>
<dbReference type="OrthoDB" id="5409186at2759"/>
<feature type="region of interest" description="Disordered" evidence="1">
    <location>
        <begin position="117"/>
        <end position="198"/>
    </location>
</feature>
<evidence type="ECO:0000313" key="3">
    <source>
        <dbReference type="EMBL" id="PMD62604.1"/>
    </source>
</evidence>
<feature type="compositionally biased region" description="Low complexity" evidence="1">
    <location>
        <begin position="157"/>
        <end position="198"/>
    </location>
</feature>